<gene>
    <name evidence="3" type="primary">LOC111314581</name>
</gene>
<organism evidence="2 3">
    <name type="scientific">Durio zibethinus</name>
    <name type="common">Durian</name>
    <dbReference type="NCBI Taxonomy" id="66656"/>
    <lineage>
        <taxon>Eukaryota</taxon>
        <taxon>Viridiplantae</taxon>
        <taxon>Streptophyta</taxon>
        <taxon>Embryophyta</taxon>
        <taxon>Tracheophyta</taxon>
        <taxon>Spermatophyta</taxon>
        <taxon>Magnoliopsida</taxon>
        <taxon>eudicotyledons</taxon>
        <taxon>Gunneridae</taxon>
        <taxon>Pentapetalae</taxon>
        <taxon>rosids</taxon>
        <taxon>malvids</taxon>
        <taxon>Malvales</taxon>
        <taxon>Malvaceae</taxon>
        <taxon>Helicteroideae</taxon>
        <taxon>Durio</taxon>
    </lineage>
</organism>
<dbReference type="OrthoDB" id="1506770at2759"/>
<feature type="compositionally biased region" description="Basic and acidic residues" evidence="1">
    <location>
        <begin position="1"/>
        <end position="41"/>
    </location>
</feature>
<dbReference type="GeneID" id="111314581"/>
<name>A0A6P6B3R8_DURZI</name>
<protein>
    <submittedName>
        <fullName evidence="3">MATH domain and coiled-coil domain-containing protein At3g58270-like</fullName>
    </submittedName>
</protein>
<feature type="region of interest" description="Disordered" evidence="1">
    <location>
        <begin position="1"/>
        <end position="144"/>
    </location>
</feature>
<dbReference type="KEGG" id="dzi:111314581"/>
<feature type="compositionally biased region" description="Basic and acidic residues" evidence="1">
    <location>
        <begin position="87"/>
        <end position="129"/>
    </location>
</feature>
<evidence type="ECO:0000313" key="2">
    <source>
        <dbReference type="Proteomes" id="UP000515121"/>
    </source>
</evidence>
<dbReference type="RefSeq" id="XP_022771804.1">
    <property type="nucleotide sequence ID" value="XM_022916069.1"/>
</dbReference>
<proteinExistence type="predicted"/>
<evidence type="ECO:0000313" key="3">
    <source>
        <dbReference type="RefSeq" id="XP_022771804.1"/>
    </source>
</evidence>
<sequence>MEDFGPKKQAKAETSNHKIEKIRDCQPKRKQSPDESEKQPEAEASNKPTMVRDDHPMQKRQKQSPDESKQQVGATSNKLKKRGRKPKLTEDERNKNKIARDRIYRKNKNEKYQKLEQENEESKKKETAHLSEINSLTGQLSEARGQLSEYKARADKLEGELSNASKKVNTAKMMNNVQETAAQQLQQHILNEDCQGHDAKTSQFNEPINDNNMSNLDVEMPKDLITFLEEFYGDSVNVNGFKVLKENAPMIQEIFSKHPNIASGLRVHLVTSKNGLMNTLAEVCKIATKEEVTWEEIEFMEKGIVDLELAGFEILWLRLMVKQHREKAESKKTIGSREAH</sequence>
<evidence type="ECO:0000256" key="1">
    <source>
        <dbReference type="SAM" id="MobiDB-lite"/>
    </source>
</evidence>
<accession>A0A6P6B3R8</accession>
<feature type="compositionally biased region" description="Basic and acidic residues" evidence="1">
    <location>
        <begin position="50"/>
        <end position="69"/>
    </location>
</feature>
<dbReference type="AlphaFoldDB" id="A0A6P6B3R8"/>
<keyword evidence="2" id="KW-1185">Reference proteome</keyword>
<dbReference type="Proteomes" id="UP000515121">
    <property type="component" value="Unplaced"/>
</dbReference>
<reference evidence="3" key="1">
    <citation type="submission" date="2025-08" db="UniProtKB">
        <authorList>
            <consortium name="RefSeq"/>
        </authorList>
    </citation>
    <scope>IDENTIFICATION</scope>
    <source>
        <tissue evidence="3">Fruit stalk</tissue>
    </source>
</reference>